<gene>
    <name evidence="2" type="ORF">FHS68_004593</name>
</gene>
<accession>A0ABX0UU18</accession>
<feature type="transmembrane region" description="Helical" evidence="1">
    <location>
        <begin position="176"/>
        <end position="198"/>
    </location>
</feature>
<keyword evidence="1" id="KW-0812">Transmembrane</keyword>
<protein>
    <recommendedName>
        <fullName evidence="4">HupE / UreJ protein</fullName>
    </recommendedName>
</protein>
<dbReference type="RefSeq" id="WP_167275168.1">
    <property type="nucleotide sequence ID" value="NZ_JAASQJ010000005.1"/>
</dbReference>
<dbReference type="InterPro" id="IPR032809">
    <property type="entry name" value="Put_HupE_UreJ"/>
</dbReference>
<keyword evidence="3" id="KW-1185">Reference proteome</keyword>
<keyword evidence="1" id="KW-0472">Membrane</keyword>
<comment type="caution">
    <text evidence="2">The sequence shown here is derived from an EMBL/GenBank/DDBJ whole genome shotgun (WGS) entry which is preliminary data.</text>
</comment>
<name>A0ABX0UU18_9BACT</name>
<reference evidence="2 3" key="1">
    <citation type="submission" date="2020-03" db="EMBL/GenBank/DDBJ databases">
        <title>Genomic Encyclopedia of Type Strains, Phase IV (KMG-IV): sequencing the most valuable type-strain genomes for metagenomic binning, comparative biology and taxonomic classification.</title>
        <authorList>
            <person name="Goeker M."/>
        </authorList>
    </citation>
    <scope>NUCLEOTIDE SEQUENCE [LARGE SCALE GENOMIC DNA]</scope>
    <source>
        <strain evidence="2 3">DSM 102865</strain>
    </source>
</reference>
<feature type="transmembrane region" description="Helical" evidence="1">
    <location>
        <begin position="20"/>
        <end position="37"/>
    </location>
</feature>
<evidence type="ECO:0000313" key="3">
    <source>
        <dbReference type="Proteomes" id="UP001179181"/>
    </source>
</evidence>
<dbReference type="Pfam" id="PF13795">
    <property type="entry name" value="HupE_UreJ_2"/>
    <property type="match status" value="1"/>
</dbReference>
<proteinExistence type="predicted"/>
<dbReference type="EMBL" id="JAASQJ010000005">
    <property type="protein sequence ID" value="NIJ55404.1"/>
    <property type="molecule type" value="Genomic_DNA"/>
</dbReference>
<feature type="transmembrane region" description="Helical" evidence="1">
    <location>
        <begin position="42"/>
        <end position="65"/>
    </location>
</feature>
<feature type="transmembrane region" description="Helical" evidence="1">
    <location>
        <begin position="149"/>
        <end position="169"/>
    </location>
</feature>
<keyword evidence="1" id="KW-1133">Transmembrane helix</keyword>
<feature type="transmembrane region" description="Helical" evidence="1">
    <location>
        <begin position="110"/>
        <end position="129"/>
    </location>
</feature>
<feature type="transmembrane region" description="Helical" evidence="1">
    <location>
        <begin position="71"/>
        <end position="90"/>
    </location>
</feature>
<sequence length="212" mass="23434">MSEFQAYLQLGFSHITDSNGYDHILFIMALCTIYTLINWKKVIVLVTAFTVGHSITLALATMGYVAVKPDWIELLIPVTIVITACLNFFYKEPKSTFSQKKQPSSLRYPIALFFGLVHGLGFSNYLKALLGKEAEIFYPLLGFNIGLELGQLVIVLITLSVAFVLIELLRIQRTSWINILSGIIVGMALSLILNNALFETLTSSPAVGSPVN</sequence>
<dbReference type="Proteomes" id="UP001179181">
    <property type="component" value="Unassembled WGS sequence"/>
</dbReference>
<organism evidence="2 3">
    <name type="scientific">Dyadobacter arcticus</name>
    <dbReference type="NCBI Taxonomy" id="1078754"/>
    <lineage>
        <taxon>Bacteria</taxon>
        <taxon>Pseudomonadati</taxon>
        <taxon>Bacteroidota</taxon>
        <taxon>Cytophagia</taxon>
        <taxon>Cytophagales</taxon>
        <taxon>Spirosomataceae</taxon>
        <taxon>Dyadobacter</taxon>
    </lineage>
</organism>
<evidence type="ECO:0000313" key="2">
    <source>
        <dbReference type="EMBL" id="NIJ55404.1"/>
    </source>
</evidence>
<evidence type="ECO:0000256" key="1">
    <source>
        <dbReference type="SAM" id="Phobius"/>
    </source>
</evidence>
<evidence type="ECO:0008006" key="4">
    <source>
        <dbReference type="Google" id="ProtNLM"/>
    </source>
</evidence>